<feature type="compositionally biased region" description="Low complexity" evidence="1">
    <location>
        <begin position="912"/>
        <end position="921"/>
    </location>
</feature>
<name>A0ABR1IZ35_9AGAR</name>
<feature type="compositionally biased region" description="Low complexity" evidence="1">
    <location>
        <begin position="647"/>
        <end position="675"/>
    </location>
</feature>
<feature type="compositionally biased region" description="Low complexity" evidence="1">
    <location>
        <begin position="463"/>
        <end position="495"/>
    </location>
</feature>
<feature type="compositionally biased region" description="Polar residues" evidence="1">
    <location>
        <begin position="541"/>
        <end position="584"/>
    </location>
</feature>
<protein>
    <recommendedName>
        <fullName evidence="2">ENTH domain-containing protein</fullName>
    </recommendedName>
</protein>
<evidence type="ECO:0000256" key="1">
    <source>
        <dbReference type="SAM" id="MobiDB-lite"/>
    </source>
</evidence>
<feature type="compositionally biased region" description="Polar residues" evidence="1">
    <location>
        <begin position="845"/>
        <end position="856"/>
    </location>
</feature>
<sequence>MSSYDKVVKLACKPKAAPPKAKYLDPIIAATWSEDGAVHDVCKALSPRFREPNAIVVFKALIVLHTMIRNGATDNVLSYLSSSEVLRLRNVSAGNWEGYAAPENLQNYAVYLDSRIRAYRDLKHDAIRVQAESNRDLRNSLVEDEPASLPSSSRNGSTKNSSNGPTRSKTIMGRKLRVMTVEKGLLRETKAVHRMIDTLVECRFYLDDLEDELTTTALRMLVKDLLILFQAGNEGVINVLEHYFEMSHIDATEALAIYRHFCKQTDRVVEYLGVAKKLQNILNVPIPNLKHAPVSLAGALEEYLNDPNFEQNRIEYKTNKDNAERQLKKNGITPSVKKSESKESSTPAPSTQPKPSTSGTSAKPEANKAVMDFFSSIEEEQTTMFNPQTNSPTSNYFQQQGAVNPFAHMMTGQPQLQSQPTGFVMPQHTSFQPAPNPFAMMGQQQQQLQPQPTGHRPFSSFLPPQQTGFMQPQQQQPQQTGFLQPQQQQPQQTGFLQPQQGFLQPQATGGNPFRQSMLFPQTTGMAMFGVGGGGPMGSQGPQIQAQGASAFGNTGNAQAGSSFFSPSPATATGSAFNNAASPSNVPARPASTPLTSFGSSTPSVTSPPIAQPVKTHQTGTRNPFGPVSSPSPPPVPKVPTLMELAMGLGSQQQQQQQQQQQPLPQAQTQQPQPTGAFGGTGGFSFGSSALNPGAADMSSVASSFSFSQNNSASKPNSSAFGATANYPLTAQDTSTTASGSTFSDSLFSSLSSQPTGATNSSSVPSITMTGAGSGPIKSHTTGFGGLKPFKPSSSFGASLLGSLPPIPGSAPATPAVTGNASSLPGTGNSPNGSSFNSGGLGTSSPPFGSSLGSQPTGFGALNAQSTSTLGNSNLGSGSTLGVGLRPQMTGVANPFRASMFSAMPNGGGPSPGIGSPAMSPSPSQPTGFGGMSGGSTQPNQTSLGGGLFGAATSPPGGSSAPFTSAFGSGFSQQPTQQQGSLI</sequence>
<proteinExistence type="predicted"/>
<reference evidence="3 4" key="1">
    <citation type="submission" date="2024-01" db="EMBL/GenBank/DDBJ databases">
        <title>A draft genome for the cacao thread blight pathogen Marasmiellus scandens.</title>
        <authorList>
            <person name="Baruah I.K."/>
            <person name="Leung J."/>
            <person name="Bukari Y."/>
            <person name="Amoako-Attah I."/>
            <person name="Meinhardt L.W."/>
            <person name="Bailey B.A."/>
            <person name="Cohen S.P."/>
        </authorList>
    </citation>
    <scope>NUCLEOTIDE SEQUENCE [LARGE SCALE GENOMIC DNA]</scope>
    <source>
        <strain evidence="3 4">GH-19</strain>
    </source>
</reference>
<dbReference type="SMART" id="SM00273">
    <property type="entry name" value="ENTH"/>
    <property type="match status" value="1"/>
</dbReference>
<dbReference type="PANTHER" id="PTHR22951">
    <property type="entry name" value="CLATHRIN ASSEMBLY PROTEIN"/>
    <property type="match status" value="1"/>
</dbReference>
<evidence type="ECO:0000259" key="2">
    <source>
        <dbReference type="PROSITE" id="PS50942"/>
    </source>
</evidence>
<feature type="region of interest" description="Disordered" evidence="1">
    <location>
        <begin position="532"/>
        <end position="688"/>
    </location>
</feature>
<keyword evidence="4" id="KW-1185">Reference proteome</keyword>
<feature type="compositionally biased region" description="Polar residues" evidence="1">
    <location>
        <begin position="753"/>
        <end position="770"/>
    </location>
</feature>
<dbReference type="Pfam" id="PF07651">
    <property type="entry name" value="ANTH"/>
    <property type="match status" value="1"/>
</dbReference>
<evidence type="ECO:0000313" key="4">
    <source>
        <dbReference type="Proteomes" id="UP001498398"/>
    </source>
</evidence>
<feature type="region of interest" description="Disordered" evidence="1">
    <location>
        <begin position="434"/>
        <end position="495"/>
    </location>
</feature>
<dbReference type="InterPro" id="IPR045192">
    <property type="entry name" value="AP180-like"/>
</dbReference>
<feature type="compositionally biased region" description="Basic and acidic residues" evidence="1">
    <location>
        <begin position="318"/>
        <end position="327"/>
    </location>
</feature>
<organism evidence="3 4">
    <name type="scientific">Marasmiellus scandens</name>
    <dbReference type="NCBI Taxonomy" id="2682957"/>
    <lineage>
        <taxon>Eukaryota</taxon>
        <taxon>Fungi</taxon>
        <taxon>Dikarya</taxon>
        <taxon>Basidiomycota</taxon>
        <taxon>Agaricomycotina</taxon>
        <taxon>Agaricomycetes</taxon>
        <taxon>Agaricomycetidae</taxon>
        <taxon>Agaricales</taxon>
        <taxon>Marasmiineae</taxon>
        <taxon>Omphalotaceae</taxon>
        <taxon>Marasmiellus</taxon>
    </lineage>
</organism>
<dbReference type="InterPro" id="IPR008942">
    <property type="entry name" value="ENTH_VHS"/>
</dbReference>
<feature type="region of interest" description="Disordered" evidence="1">
    <location>
        <begin position="318"/>
        <end position="366"/>
    </location>
</feature>
<feature type="region of interest" description="Disordered" evidence="1">
    <location>
        <begin position="733"/>
        <end position="785"/>
    </location>
</feature>
<dbReference type="EMBL" id="JBANRG010000047">
    <property type="protein sequence ID" value="KAK7445386.1"/>
    <property type="molecule type" value="Genomic_DNA"/>
</dbReference>
<dbReference type="SUPFAM" id="SSF48464">
    <property type="entry name" value="ENTH/VHS domain"/>
    <property type="match status" value="1"/>
</dbReference>
<comment type="caution">
    <text evidence="3">The sequence shown here is derived from an EMBL/GenBank/DDBJ whole genome shotgun (WGS) entry which is preliminary data.</text>
</comment>
<dbReference type="SUPFAM" id="SSF89009">
    <property type="entry name" value="GAT-like domain"/>
    <property type="match status" value="1"/>
</dbReference>
<dbReference type="Gene3D" id="1.20.58.150">
    <property type="entry name" value="ANTH domain"/>
    <property type="match status" value="1"/>
</dbReference>
<feature type="region of interest" description="Disordered" evidence="1">
    <location>
        <begin position="902"/>
        <end position="982"/>
    </location>
</feature>
<feature type="compositionally biased region" description="Low complexity" evidence="1">
    <location>
        <begin position="821"/>
        <end position="837"/>
    </location>
</feature>
<dbReference type="InterPro" id="IPR011417">
    <property type="entry name" value="ANTH_dom"/>
</dbReference>
<feature type="compositionally biased region" description="Polar residues" evidence="1">
    <location>
        <begin position="592"/>
        <end position="621"/>
    </location>
</feature>
<evidence type="ECO:0000313" key="3">
    <source>
        <dbReference type="EMBL" id="KAK7445386.1"/>
    </source>
</evidence>
<feature type="compositionally biased region" description="Polar residues" evidence="1">
    <location>
        <begin position="960"/>
        <end position="982"/>
    </location>
</feature>
<feature type="compositionally biased region" description="Low complexity" evidence="1">
    <location>
        <begin position="443"/>
        <end position="452"/>
    </location>
</feature>
<dbReference type="PROSITE" id="PS50942">
    <property type="entry name" value="ENTH"/>
    <property type="match status" value="1"/>
</dbReference>
<feature type="region of interest" description="Disordered" evidence="1">
    <location>
        <begin position="810"/>
        <end position="864"/>
    </location>
</feature>
<feature type="domain" description="ENTH" evidence="2">
    <location>
        <begin position="1"/>
        <end position="126"/>
    </location>
</feature>
<gene>
    <name evidence="3" type="ORF">VKT23_014803</name>
</gene>
<feature type="compositionally biased region" description="Low complexity" evidence="1">
    <location>
        <begin position="738"/>
        <end position="752"/>
    </location>
</feature>
<dbReference type="InterPro" id="IPR013809">
    <property type="entry name" value="ENTH"/>
</dbReference>
<dbReference type="PANTHER" id="PTHR22951:SF5">
    <property type="entry name" value="PHOSPHATIDYLINOSITOL-BINDING CLATHRIN ASSEMBLY PROTEIN LAP"/>
    <property type="match status" value="1"/>
</dbReference>
<dbReference type="Gene3D" id="1.25.40.90">
    <property type="match status" value="1"/>
</dbReference>
<accession>A0ABR1IZ35</accession>
<dbReference type="InterPro" id="IPR014712">
    <property type="entry name" value="ANTH_dom_sf"/>
</dbReference>
<dbReference type="CDD" id="cd16988">
    <property type="entry name" value="ANTH_N_YAP180"/>
    <property type="match status" value="1"/>
</dbReference>
<feature type="region of interest" description="Disordered" evidence="1">
    <location>
        <begin position="139"/>
        <end position="169"/>
    </location>
</feature>
<feature type="compositionally biased region" description="Low complexity" evidence="1">
    <location>
        <begin position="151"/>
        <end position="163"/>
    </location>
</feature>
<dbReference type="Proteomes" id="UP001498398">
    <property type="component" value="Unassembled WGS sequence"/>
</dbReference>